<accession>A0AA39HJN7</accession>
<keyword evidence="1" id="KW-1133">Transmembrane helix</keyword>
<evidence type="ECO:0000313" key="3">
    <source>
        <dbReference type="Proteomes" id="UP001175271"/>
    </source>
</evidence>
<evidence type="ECO:0000256" key="1">
    <source>
        <dbReference type="SAM" id="Phobius"/>
    </source>
</evidence>
<organism evidence="2 3">
    <name type="scientific">Steinernema hermaphroditum</name>
    <dbReference type="NCBI Taxonomy" id="289476"/>
    <lineage>
        <taxon>Eukaryota</taxon>
        <taxon>Metazoa</taxon>
        <taxon>Ecdysozoa</taxon>
        <taxon>Nematoda</taxon>
        <taxon>Chromadorea</taxon>
        <taxon>Rhabditida</taxon>
        <taxon>Tylenchina</taxon>
        <taxon>Panagrolaimomorpha</taxon>
        <taxon>Strongyloidoidea</taxon>
        <taxon>Steinernematidae</taxon>
        <taxon>Steinernema</taxon>
    </lineage>
</organism>
<comment type="caution">
    <text evidence="2">The sequence shown here is derived from an EMBL/GenBank/DDBJ whole genome shotgun (WGS) entry which is preliminary data.</text>
</comment>
<sequence>MALDSVIPAAPNMESEMVARLVVKLLQLLVSVYFVFAMFHAGSYWLFMAACLVVPLYGESLRRQGR</sequence>
<dbReference type="AlphaFoldDB" id="A0AA39HJN7"/>
<keyword evidence="1" id="KW-0472">Membrane</keyword>
<evidence type="ECO:0000313" key="2">
    <source>
        <dbReference type="EMBL" id="KAK0405882.1"/>
    </source>
</evidence>
<proteinExistence type="predicted"/>
<protein>
    <submittedName>
        <fullName evidence="2">Uncharacterized protein</fullName>
    </submittedName>
</protein>
<feature type="transmembrane region" description="Helical" evidence="1">
    <location>
        <begin position="21"/>
        <end position="38"/>
    </location>
</feature>
<keyword evidence="1" id="KW-0812">Transmembrane</keyword>
<name>A0AA39HJN7_9BILA</name>
<keyword evidence="3" id="KW-1185">Reference proteome</keyword>
<dbReference type="EMBL" id="JAUCMV010000004">
    <property type="protein sequence ID" value="KAK0405882.1"/>
    <property type="molecule type" value="Genomic_DNA"/>
</dbReference>
<gene>
    <name evidence="2" type="ORF">QR680_018249</name>
</gene>
<reference evidence="2" key="1">
    <citation type="submission" date="2023-06" db="EMBL/GenBank/DDBJ databases">
        <title>Genomic analysis of the entomopathogenic nematode Steinernema hermaphroditum.</title>
        <authorList>
            <person name="Schwarz E.M."/>
            <person name="Heppert J.K."/>
            <person name="Baniya A."/>
            <person name="Schwartz H.T."/>
            <person name="Tan C.-H."/>
            <person name="Antoshechkin I."/>
            <person name="Sternberg P.W."/>
            <person name="Goodrich-Blair H."/>
            <person name="Dillman A.R."/>
        </authorList>
    </citation>
    <scope>NUCLEOTIDE SEQUENCE</scope>
    <source>
        <strain evidence="2">PS9179</strain>
        <tissue evidence="2">Whole animal</tissue>
    </source>
</reference>
<feature type="transmembrane region" description="Helical" evidence="1">
    <location>
        <begin position="44"/>
        <end position="61"/>
    </location>
</feature>
<dbReference type="Proteomes" id="UP001175271">
    <property type="component" value="Unassembled WGS sequence"/>
</dbReference>